<dbReference type="PANTHER" id="PTHR31170:SF25">
    <property type="entry name" value="BNAA09G04570D PROTEIN"/>
    <property type="match status" value="1"/>
</dbReference>
<evidence type="ECO:0000256" key="1">
    <source>
        <dbReference type="SAM" id="Phobius"/>
    </source>
</evidence>
<keyword evidence="1" id="KW-0812">Transmembrane</keyword>
<dbReference type="InterPro" id="IPR004158">
    <property type="entry name" value="DUF247_pln"/>
</dbReference>
<protein>
    <submittedName>
        <fullName evidence="2">Uncharacterized protein</fullName>
    </submittedName>
</protein>
<keyword evidence="3" id="KW-1185">Reference proteome</keyword>
<dbReference type="Proteomes" id="UP001172457">
    <property type="component" value="Chromosome 8"/>
</dbReference>
<dbReference type="EMBL" id="JARYMX010000008">
    <property type="protein sequence ID" value="KAJ9537205.1"/>
    <property type="molecule type" value="Genomic_DNA"/>
</dbReference>
<evidence type="ECO:0000313" key="3">
    <source>
        <dbReference type="Proteomes" id="UP001172457"/>
    </source>
</evidence>
<keyword evidence="1" id="KW-0472">Membrane</keyword>
<keyword evidence="1" id="KW-1133">Transmembrane helix</keyword>
<gene>
    <name evidence="2" type="ORF">OSB04_029938</name>
</gene>
<name>A0AA38SJ98_9ASTR</name>
<dbReference type="PANTHER" id="PTHR31170">
    <property type="entry name" value="BNAC04G53230D PROTEIN"/>
    <property type="match status" value="1"/>
</dbReference>
<evidence type="ECO:0000313" key="2">
    <source>
        <dbReference type="EMBL" id="KAJ9537205.1"/>
    </source>
</evidence>
<dbReference type="AlphaFoldDB" id="A0AA38SJ98"/>
<proteinExistence type="predicted"/>
<sequence>MADAGDLEHGNIEDLNVQLLLDSTQKVENPVNQHQPCIFMISSDFSPRVVSIGPLHRNDNNLLPFEEQKAIYMRDLLKRFDGPREDILRRCFQMMNADDNISKIRACYNTMNTYYSDDNLARMMVMDACFILEFLHKLSSKSPEKDVLIERSIAYDLLLVGNQIPFFVLQDILDCINSSGENSGCLNSLIIVLVNVVNIFQSTLDTETLDIKKDNREYRHILDALHQCYVPLHHVTPTFSLGTPHSAVELDRRGVNFKPSNSSGWPMDIILESPSWYFPWAKSTLRMPKLRISGDTELILRNMIVYEQSCRDLGCCDYITSYVTAMDLLINNAEDVAILAESEVLVNSMGSHEDAAKMINELGKEAPFTGFVYLSQWERLGELYKRYWPKHIESFKRSYCKSPWNMFALIAGIMLFVLTVLQTYYTVNPIQTK</sequence>
<dbReference type="Pfam" id="PF03140">
    <property type="entry name" value="DUF247"/>
    <property type="match status" value="1"/>
</dbReference>
<reference evidence="2" key="1">
    <citation type="submission" date="2023-03" db="EMBL/GenBank/DDBJ databases">
        <title>Chromosome-scale reference genome and RAD-based genetic map of yellow starthistle (Centaurea solstitialis) reveal putative structural variation and QTLs associated with invader traits.</title>
        <authorList>
            <person name="Reatini B."/>
            <person name="Cang F.A."/>
            <person name="Jiang Q."/>
            <person name="Mckibben M.T.W."/>
            <person name="Barker M.S."/>
            <person name="Rieseberg L.H."/>
            <person name="Dlugosch K.M."/>
        </authorList>
    </citation>
    <scope>NUCLEOTIDE SEQUENCE</scope>
    <source>
        <strain evidence="2">CAN-66</strain>
        <tissue evidence="2">Leaf</tissue>
    </source>
</reference>
<feature type="transmembrane region" description="Helical" evidence="1">
    <location>
        <begin position="404"/>
        <end position="427"/>
    </location>
</feature>
<organism evidence="2 3">
    <name type="scientific">Centaurea solstitialis</name>
    <name type="common">yellow star-thistle</name>
    <dbReference type="NCBI Taxonomy" id="347529"/>
    <lineage>
        <taxon>Eukaryota</taxon>
        <taxon>Viridiplantae</taxon>
        <taxon>Streptophyta</taxon>
        <taxon>Embryophyta</taxon>
        <taxon>Tracheophyta</taxon>
        <taxon>Spermatophyta</taxon>
        <taxon>Magnoliopsida</taxon>
        <taxon>eudicotyledons</taxon>
        <taxon>Gunneridae</taxon>
        <taxon>Pentapetalae</taxon>
        <taxon>asterids</taxon>
        <taxon>campanulids</taxon>
        <taxon>Asterales</taxon>
        <taxon>Asteraceae</taxon>
        <taxon>Carduoideae</taxon>
        <taxon>Cardueae</taxon>
        <taxon>Centaureinae</taxon>
        <taxon>Centaurea</taxon>
    </lineage>
</organism>
<comment type="caution">
    <text evidence="2">The sequence shown here is derived from an EMBL/GenBank/DDBJ whole genome shotgun (WGS) entry which is preliminary data.</text>
</comment>
<accession>A0AA38SJ98</accession>